<feature type="transmembrane region" description="Helical" evidence="6">
    <location>
        <begin position="196"/>
        <end position="219"/>
    </location>
</feature>
<dbReference type="PROSITE" id="PS50850">
    <property type="entry name" value="MFS"/>
    <property type="match status" value="1"/>
</dbReference>
<feature type="transmembrane region" description="Helical" evidence="6">
    <location>
        <begin position="437"/>
        <end position="458"/>
    </location>
</feature>
<evidence type="ECO:0000256" key="5">
    <source>
        <dbReference type="SAM" id="Coils"/>
    </source>
</evidence>
<dbReference type="InterPro" id="IPR036259">
    <property type="entry name" value="MFS_trans_sf"/>
</dbReference>
<feature type="transmembrane region" description="Helical" evidence="6">
    <location>
        <begin position="155"/>
        <end position="176"/>
    </location>
</feature>
<dbReference type="RefSeq" id="WP_377283047.1">
    <property type="nucleotide sequence ID" value="NZ_JBHRSI010000008.1"/>
</dbReference>
<feature type="transmembrane region" description="Helical" evidence="6">
    <location>
        <begin position="314"/>
        <end position="335"/>
    </location>
</feature>
<evidence type="ECO:0000256" key="3">
    <source>
        <dbReference type="ARBA" id="ARBA00022989"/>
    </source>
</evidence>
<dbReference type="Pfam" id="PF13347">
    <property type="entry name" value="MFS_2"/>
    <property type="match status" value="1"/>
</dbReference>
<reference evidence="9" key="1">
    <citation type="journal article" date="2019" name="Int. J. Syst. Evol. Microbiol.">
        <title>The Global Catalogue of Microorganisms (GCM) 10K type strain sequencing project: providing services to taxonomists for standard genome sequencing and annotation.</title>
        <authorList>
            <consortium name="The Broad Institute Genomics Platform"/>
            <consortium name="The Broad Institute Genome Sequencing Center for Infectious Disease"/>
            <person name="Wu L."/>
            <person name="Ma J."/>
        </authorList>
    </citation>
    <scope>NUCLEOTIDE SEQUENCE [LARGE SCALE GENOMIC DNA]</scope>
    <source>
        <strain evidence="9">DFY28</strain>
    </source>
</reference>
<dbReference type="PANTHER" id="PTHR11328:SF24">
    <property type="entry name" value="MAJOR FACILITATOR SUPERFAMILY (MFS) PROFILE DOMAIN-CONTAINING PROTEIN"/>
    <property type="match status" value="1"/>
</dbReference>
<evidence type="ECO:0000256" key="6">
    <source>
        <dbReference type="SAM" id="Phobius"/>
    </source>
</evidence>
<feature type="transmembrane region" description="Helical" evidence="6">
    <location>
        <begin position="17"/>
        <end position="41"/>
    </location>
</feature>
<keyword evidence="5" id="KW-0175">Coiled coil</keyword>
<dbReference type="SUPFAM" id="SSF103473">
    <property type="entry name" value="MFS general substrate transporter"/>
    <property type="match status" value="1"/>
</dbReference>
<evidence type="ECO:0000313" key="8">
    <source>
        <dbReference type="EMBL" id="MFD1783762.1"/>
    </source>
</evidence>
<protein>
    <submittedName>
        <fullName evidence="8">MFS transporter</fullName>
    </submittedName>
</protein>
<feature type="transmembrane region" description="Helical" evidence="6">
    <location>
        <begin position="47"/>
        <end position="66"/>
    </location>
</feature>
<comment type="similarity">
    <text evidence="1">Belongs to the sodium:galactoside symporter (TC 2.A.2) family.</text>
</comment>
<comment type="caution">
    <text evidence="8">The sequence shown here is derived from an EMBL/GenBank/DDBJ whole genome shotgun (WGS) entry which is preliminary data.</text>
</comment>
<keyword evidence="3 6" id="KW-1133">Transmembrane helix</keyword>
<evidence type="ECO:0000256" key="1">
    <source>
        <dbReference type="ARBA" id="ARBA00009617"/>
    </source>
</evidence>
<feature type="domain" description="Major facilitator superfamily (MFS) profile" evidence="7">
    <location>
        <begin position="15"/>
        <end position="465"/>
    </location>
</feature>
<dbReference type="Gene3D" id="1.20.1250.20">
    <property type="entry name" value="MFS general substrate transporter like domains"/>
    <property type="match status" value="2"/>
</dbReference>
<feature type="transmembrane region" description="Helical" evidence="6">
    <location>
        <begin position="115"/>
        <end position="134"/>
    </location>
</feature>
<dbReference type="EMBL" id="JBHUEY010000001">
    <property type="protein sequence ID" value="MFD1783762.1"/>
    <property type="molecule type" value="Genomic_DNA"/>
</dbReference>
<proteinExistence type="inferred from homology"/>
<name>A0ABW4N0M8_9CAUL</name>
<dbReference type="InterPro" id="IPR020846">
    <property type="entry name" value="MFS_dom"/>
</dbReference>
<dbReference type="Proteomes" id="UP001597237">
    <property type="component" value="Unassembled WGS sequence"/>
</dbReference>
<keyword evidence="2 6" id="KW-0812">Transmembrane</keyword>
<sequence length="502" mass="54568">MTQTETAAPRLSFPVKLIYGLGSIAYGLKNQLIASLLLLYYNQLMGVPAHIVSLALSASMILDAFWDPAVGYFSDGLRSRWGRRHPLMYFSAIPFAISFVLLWHPPEGLSDWQMFGWLLTFVILSRATISLYEVPSSALAPELAPDYHDRTVLLSYRYLFGTIGGALSAIMAYGWFLRSTPEQPMGQLNEAGYSPYAITVALITIVVIIFSAAGTHHTIPRLHVPPKRRASPAEIFREMFATLSNRNFLVILIAGAFSGIMLGMVSGLHIYFSTYFWELPSSSLLIIVLAPLISSPIGAILAPKISRRIGKKPTAMLLPAIGITISIAPIVLRLMGLMPPNGTDILLWILVVDRILASACHTGAAIMLTSMLADTVEESQVKTGRRSEALLLSADNTLQRLAQGLSVIIPGVLLTVVGFPEKAKPGSIDPQILTNLAYIYVPVVYVAVLAMAGMLVFYRISKEAHEQNLAKLREATATAEAIVEADPLPSPAGTIGVQSRPI</sequence>
<feature type="transmembrane region" description="Helical" evidence="6">
    <location>
        <begin position="87"/>
        <end position="103"/>
    </location>
</feature>
<dbReference type="InterPro" id="IPR039672">
    <property type="entry name" value="MFS_2"/>
</dbReference>
<accession>A0ABW4N0M8</accession>
<evidence type="ECO:0000256" key="2">
    <source>
        <dbReference type="ARBA" id="ARBA00022692"/>
    </source>
</evidence>
<feature type="transmembrane region" description="Helical" evidence="6">
    <location>
        <begin position="248"/>
        <end position="272"/>
    </location>
</feature>
<feature type="transmembrane region" description="Helical" evidence="6">
    <location>
        <begin position="284"/>
        <end position="302"/>
    </location>
</feature>
<gene>
    <name evidence="8" type="ORF">ACFSC0_10185</name>
</gene>
<evidence type="ECO:0000259" key="7">
    <source>
        <dbReference type="PROSITE" id="PS50850"/>
    </source>
</evidence>
<keyword evidence="9" id="KW-1185">Reference proteome</keyword>
<organism evidence="8 9">
    <name type="scientific">Phenylobacterium terrae</name>
    <dbReference type="NCBI Taxonomy" id="2665495"/>
    <lineage>
        <taxon>Bacteria</taxon>
        <taxon>Pseudomonadati</taxon>
        <taxon>Pseudomonadota</taxon>
        <taxon>Alphaproteobacteria</taxon>
        <taxon>Caulobacterales</taxon>
        <taxon>Caulobacteraceae</taxon>
        <taxon>Phenylobacterium</taxon>
    </lineage>
</organism>
<dbReference type="PANTHER" id="PTHR11328">
    <property type="entry name" value="MAJOR FACILITATOR SUPERFAMILY DOMAIN-CONTAINING PROTEIN"/>
    <property type="match status" value="1"/>
</dbReference>
<evidence type="ECO:0000256" key="4">
    <source>
        <dbReference type="ARBA" id="ARBA00023136"/>
    </source>
</evidence>
<evidence type="ECO:0000313" key="9">
    <source>
        <dbReference type="Proteomes" id="UP001597237"/>
    </source>
</evidence>
<keyword evidence="4 6" id="KW-0472">Membrane</keyword>
<feature type="coiled-coil region" evidence="5">
    <location>
        <begin position="455"/>
        <end position="482"/>
    </location>
</feature>